<evidence type="ECO:0000259" key="1">
    <source>
        <dbReference type="Pfam" id="PF01970"/>
    </source>
</evidence>
<accession>A0ABU9GBJ5</accession>
<protein>
    <submittedName>
        <fullName evidence="2">Tripartite tricarboxylate transporter permease</fullName>
    </submittedName>
</protein>
<evidence type="ECO:0000313" key="3">
    <source>
        <dbReference type="Proteomes" id="UP001379949"/>
    </source>
</evidence>
<keyword evidence="3" id="KW-1185">Reference proteome</keyword>
<sequence>PEIISLLVQNKAIASTPKKLGHGLKQGFKDVFANLTLVGKSSVFGCLIGAIPGFGGSVVDWMTYSFAMNG</sequence>
<dbReference type="Proteomes" id="UP001379949">
    <property type="component" value="Unassembled WGS sequence"/>
</dbReference>
<proteinExistence type="predicted"/>
<feature type="domain" description="DUF112" evidence="1">
    <location>
        <begin position="2"/>
        <end position="68"/>
    </location>
</feature>
<feature type="non-terminal residue" evidence="2">
    <location>
        <position position="1"/>
    </location>
</feature>
<dbReference type="InterPro" id="IPR002823">
    <property type="entry name" value="DUF112_TM"/>
</dbReference>
<comment type="caution">
    <text evidence="2">The sequence shown here is derived from an EMBL/GenBank/DDBJ whole genome shotgun (WGS) entry which is preliminary data.</text>
</comment>
<name>A0ABU9GBJ5_9GAMM</name>
<organism evidence="2 3">
    <name type="scientific">Marinomonas arenicola</name>
    <dbReference type="NCBI Taxonomy" id="569601"/>
    <lineage>
        <taxon>Bacteria</taxon>
        <taxon>Pseudomonadati</taxon>
        <taxon>Pseudomonadota</taxon>
        <taxon>Gammaproteobacteria</taxon>
        <taxon>Oceanospirillales</taxon>
        <taxon>Oceanospirillaceae</taxon>
        <taxon>Marinomonas</taxon>
    </lineage>
</organism>
<feature type="non-terminal residue" evidence="2">
    <location>
        <position position="70"/>
    </location>
</feature>
<dbReference type="RefSeq" id="WP_341568305.1">
    <property type="nucleotide sequence ID" value="NZ_JBAKAR010000370.1"/>
</dbReference>
<gene>
    <name evidence="2" type="ORF">V6242_18640</name>
</gene>
<dbReference type="EMBL" id="JBAKAR010000370">
    <property type="protein sequence ID" value="MEL0615148.1"/>
    <property type="molecule type" value="Genomic_DNA"/>
</dbReference>
<evidence type="ECO:0000313" key="2">
    <source>
        <dbReference type="EMBL" id="MEL0615148.1"/>
    </source>
</evidence>
<reference evidence="2 3" key="1">
    <citation type="submission" date="2024-02" db="EMBL/GenBank/DDBJ databases">
        <title>Bacteria isolated from the canopy kelp, Nereocystis luetkeana.</title>
        <authorList>
            <person name="Pfister C.A."/>
            <person name="Younker I.T."/>
            <person name="Light S.H."/>
        </authorList>
    </citation>
    <scope>NUCLEOTIDE SEQUENCE [LARGE SCALE GENOMIC DNA]</scope>
    <source>
        <strain evidence="2 3">TI.4.07</strain>
    </source>
</reference>
<dbReference type="Pfam" id="PF01970">
    <property type="entry name" value="TctA"/>
    <property type="match status" value="1"/>
</dbReference>